<keyword evidence="10" id="KW-1185">Reference proteome</keyword>
<dbReference type="SUPFAM" id="SSF47384">
    <property type="entry name" value="Homodimeric domain of signal transducing histidine kinase"/>
    <property type="match status" value="1"/>
</dbReference>
<dbReference type="Proteomes" id="UP000199656">
    <property type="component" value="Unassembled WGS sequence"/>
</dbReference>
<organism evidence="9 10">
    <name type="scientific">Chitinophaga terrae</name>
    <name type="common">ex Kim and Jung 2007</name>
    <dbReference type="NCBI Taxonomy" id="408074"/>
    <lineage>
        <taxon>Bacteria</taxon>
        <taxon>Pseudomonadati</taxon>
        <taxon>Bacteroidota</taxon>
        <taxon>Chitinophagia</taxon>
        <taxon>Chitinophagales</taxon>
        <taxon>Chitinophagaceae</taxon>
        <taxon>Chitinophaga</taxon>
    </lineage>
</organism>
<keyword evidence="5 9" id="KW-0418">Kinase</keyword>
<protein>
    <recommendedName>
        <fullName evidence="2">histidine kinase</fullName>
        <ecNumber evidence="2">2.7.13.3</ecNumber>
    </recommendedName>
</protein>
<dbReference type="SUPFAM" id="SSF52172">
    <property type="entry name" value="CheY-like"/>
    <property type="match status" value="1"/>
</dbReference>
<evidence type="ECO:0000256" key="4">
    <source>
        <dbReference type="ARBA" id="ARBA00022679"/>
    </source>
</evidence>
<accession>A0A1H4D316</accession>
<evidence type="ECO:0000313" key="10">
    <source>
        <dbReference type="Proteomes" id="UP000199656"/>
    </source>
</evidence>
<dbReference type="GO" id="GO:0000155">
    <property type="term" value="F:phosphorelay sensor kinase activity"/>
    <property type="evidence" value="ECO:0007669"/>
    <property type="project" value="InterPro"/>
</dbReference>
<proteinExistence type="predicted"/>
<evidence type="ECO:0000256" key="6">
    <source>
        <dbReference type="PROSITE-ProRule" id="PRU00169"/>
    </source>
</evidence>
<dbReference type="Pfam" id="PF00512">
    <property type="entry name" value="HisKA"/>
    <property type="match status" value="1"/>
</dbReference>
<dbReference type="Gene3D" id="1.10.287.130">
    <property type="match status" value="1"/>
</dbReference>
<evidence type="ECO:0000256" key="5">
    <source>
        <dbReference type="ARBA" id="ARBA00022777"/>
    </source>
</evidence>
<comment type="catalytic activity">
    <reaction evidence="1">
        <text>ATP + protein L-histidine = ADP + protein N-phospho-L-histidine.</text>
        <dbReference type="EC" id="2.7.13.3"/>
    </reaction>
</comment>
<dbReference type="Pfam" id="PF00072">
    <property type="entry name" value="Response_reg"/>
    <property type="match status" value="1"/>
</dbReference>
<dbReference type="Gene3D" id="3.40.50.2300">
    <property type="match status" value="1"/>
</dbReference>
<dbReference type="PANTHER" id="PTHR43047">
    <property type="entry name" value="TWO-COMPONENT HISTIDINE PROTEIN KINASE"/>
    <property type="match status" value="1"/>
</dbReference>
<feature type="domain" description="Response regulatory" evidence="8">
    <location>
        <begin position="6"/>
        <end position="124"/>
    </location>
</feature>
<dbReference type="Pfam" id="PF02518">
    <property type="entry name" value="HATPase_c"/>
    <property type="match status" value="1"/>
</dbReference>
<sequence>MTTNFTILLVDDHKANLLVLQRMLEAEGRSFLLATSGHEAIKIAQERDDIGLILLDVQMPDIDGYEVARLLKAAPETSNISIIFVTATNKDEEDMLKGFEKGGVDYLAKPLSKHLTRAKVDVFEKLYHYQRELKQALKAKEMVNGQLERFMHVVAHDLKSPLAGVTGLLLMLKEEEQLKQAPELMGFLDMAIDASGKLSDMISAILEYSREHQDNQPEELVDVKELLVQLVHFLFPPANVHIHIQDELPKLFTTRQKLQQVFQNLVSNAIKYGDKPEIEISIGGTDGEDYYQFYVKDNGPGIAEKDNDRIFHLFEKVDSESTKGTGVGLNILKLLVEAQGGKVWVESVKDEGSTFFFQWRK</sequence>
<dbReference type="InterPro" id="IPR001789">
    <property type="entry name" value="Sig_transdc_resp-reg_receiver"/>
</dbReference>
<evidence type="ECO:0000259" key="8">
    <source>
        <dbReference type="PROSITE" id="PS50110"/>
    </source>
</evidence>
<dbReference type="EMBL" id="FNRL01000012">
    <property type="protein sequence ID" value="SEA67027.1"/>
    <property type="molecule type" value="Genomic_DNA"/>
</dbReference>
<dbReference type="InterPro" id="IPR036890">
    <property type="entry name" value="HATPase_C_sf"/>
</dbReference>
<dbReference type="PANTHER" id="PTHR43047:SF72">
    <property type="entry name" value="OSMOSENSING HISTIDINE PROTEIN KINASE SLN1"/>
    <property type="match status" value="1"/>
</dbReference>
<feature type="modified residue" description="4-aspartylphosphate" evidence="6">
    <location>
        <position position="56"/>
    </location>
</feature>
<dbReference type="InterPro" id="IPR003661">
    <property type="entry name" value="HisK_dim/P_dom"/>
</dbReference>
<dbReference type="AlphaFoldDB" id="A0A1H4D316"/>
<evidence type="ECO:0000313" key="9">
    <source>
        <dbReference type="EMBL" id="SEA67027.1"/>
    </source>
</evidence>
<evidence type="ECO:0000256" key="1">
    <source>
        <dbReference type="ARBA" id="ARBA00000085"/>
    </source>
</evidence>
<keyword evidence="3 6" id="KW-0597">Phosphoprotein</keyword>
<dbReference type="PRINTS" id="PR00344">
    <property type="entry name" value="BCTRLSENSOR"/>
</dbReference>
<dbReference type="SMART" id="SM00448">
    <property type="entry name" value="REC"/>
    <property type="match status" value="1"/>
</dbReference>
<dbReference type="STRING" id="408074.SAMN05660909_02929"/>
<gene>
    <name evidence="9" type="ORF">SAMN05660909_02929</name>
</gene>
<name>A0A1H4D316_9BACT</name>
<dbReference type="InterPro" id="IPR005467">
    <property type="entry name" value="His_kinase_dom"/>
</dbReference>
<dbReference type="CDD" id="cd00082">
    <property type="entry name" value="HisKA"/>
    <property type="match status" value="1"/>
</dbReference>
<dbReference type="SMART" id="SM00387">
    <property type="entry name" value="HATPase_c"/>
    <property type="match status" value="1"/>
</dbReference>
<dbReference type="PROSITE" id="PS50109">
    <property type="entry name" value="HIS_KIN"/>
    <property type="match status" value="1"/>
</dbReference>
<evidence type="ECO:0000256" key="3">
    <source>
        <dbReference type="ARBA" id="ARBA00022553"/>
    </source>
</evidence>
<dbReference type="InterPro" id="IPR003594">
    <property type="entry name" value="HATPase_dom"/>
</dbReference>
<reference evidence="10" key="1">
    <citation type="submission" date="2016-10" db="EMBL/GenBank/DDBJ databases">
        <authorList>
            <person name="Varghese N."/>
            <person name="Submissions S."/>
        </authorList>
    </citation>
    <scope>NUCLEOTIDE SEQUENCE [LARGE SCALE GENOMIC DNA]</scope>
    <source>
        <strain evidence="10">DSM 23920</strain>
    </source>
</reference>
<feature type="domain" description="Histidine kinase" evidence="7">
    <location>
        <begin position="153"/>
        <end position="361"/>
    </location>
</feature>
<evidence type="ECO:0000256" key="2">
    <source>
        <dbReference type="ARBA" id="ARBA00012438"/>
    </source>
</evidence>
<evidence type="ECO:0000259" key="7">
    <source>
        <dbReference type="PROSITE" id="PS50109"/>
    </source>
</evidence>
<dbReference type="PROSITE" id="PS50110">
    <property type="entry name" value="RESPONSE_REGULATORY"/>
    <property type="match status" value="1"/>
</dbReference>
<dbReference type="OrthoDB" id="9781208at2"/>
<dbReference type="InterPro" id="IPR036097">
    <property type="entry name" value="HisK_dim/P_sf"/>
</dbReference>
<dbReference type="GO" id="GO:0005886">
    <property type="term" value="C:plasma membrane"/>
    <property type="evidence" value="ECO:0007669"/>
    <property type="project" value="TreeGrafter"/>
</dbReference>
<dbReference type="EC" id="2.7.13.3" evidence="2"/>
<dbReference type="RefSeq" id="WP_089762671.1">
    <property type="nucleotide sequence ID" value="NZ_BKAT01000018.1"/>
</dbReference>
<dbReference type="SMART" id="SM00388">
    <property type="entry name" value="HisKA"/>
    <property type="match status" value="1"/>
</dbReference>
<dbReference type="InterPro" id="IPR011006">
    <property type="entry name" value="CheY-like_superfamily"/>
</dbReference>
<dbReference type="InterPro" id="IPR004358">
    <property type="entry name" value="Sig_transdc_His_kin-like_C"/>
</dbReference>
<dbReference type="GO" id="GO:0009927">
    <property type="term" value="F:histidine phosphotransfer kinase activity"/>
    <property type="evidence" value="ECO:0007669"/>
    <property type="project" value="TreeGrafter"/>
</dbReference>
<dbReference type="SUPFAM" id="SSF55874">
    <property type="entry name" value="ATPase domain of HSP90 chaperone/DNA topoisomerase II/histidine kinase"/>
    <property type="match status" value="1"/>
</dbReference>
<dbReference type="Gene3D" id="3.30.565.10">
    <property type="entry name" value="Histidine kinase-like ATPase, C-terminal domain"/>
    <property type="match status" value="1"/>
</dbReference>
<keyword evidence="4" id="KW-0808">Transferase</keyword>